<sequence>MRFFGDAQPSHLSIKLFVLVKIHPGPNEKRSVAMVDALERDEGVIF</sequence>
<dbReference type="RefSeq" id="WP_155303740.1">
    <property type="nucleotide sequence ID" value="NZ_AP021875.1"/>
</dbReference>
<dbReference type="EMBL" id="AP021875">
    <property type="protein sequence ID" value="BBO74753.1"/>
    <property type="molecule type" value="Genomic_DNA"/>
</dbReference>
<accession>A0A5K7Z476</accession>
<dbReference type="AlphaFoldDB" id="A0A5K7Z476"/>
<dbReference type="KEGG" id="dwd:DSCW_21700"/>
<gene>
    <name evidence="1" type="ORF">DSCW_21700</name>
</gene>
<proteinExistence type="predicted"/>
<dbReference type="Proteomes" id="UP000427769">
    <property type="component" value="Chromosome"/>
</dbReference>
<name>A0A5K7Z476_9BACT</name>
<organism evidence="1 2">
    <name type="scientific">Desulfosarcina widdelii</name>
    <dbReference type="NCBI Taxonomy" id="947919"/>
    <lineage>
        <taxon>Bacteria</taxon>
        <taxon>Pseudomonadati</taxon>
        <taxon>Thermodesulfobacteriota</taxon>
        <taxon>Desulfobacteria</taxon>
        <taxon>Desulfobacterales</taxon>
        <taxon>Desulfosarcinaceae</taxon>
        <taxon>Desulfosarcina</taxon>
    </lineage>
</organism>
<protein>
    <submittedName>
        <fullName evidence="1">Uncharacterized protein</fullName>
    </submittedName>
</protein>
<keyword evidence="2" id="KW-1185">Reference proteome</keyword>
<evidence type="ECO:0000313" key="2">
    <source>
        <dbReference type="Proteomes" id="UP000427769"/>
    </source>
</evidence>
<reference evidence="1 2" key="1">
    <citation type="submission" date="2019-11" db="EMBL/GenBank/DDBJ databases">
        <title>Comparative genomics of hydrocarbon-degrading Desulfosarcina strains.</title>
        <authorList>
            <person name="Watanabe M."/>
            <person name="Kojima H."/>
            <person name="Fukui M."/>
        </authorList>
    </citation>
    <scope>NUCLEOTIDE SEQUENCE [LARGE SCALE GENOMIC DNA]</scope>
    <source>
        <strain evidence="1 2">PP31</strain>
    </source>
</reference>
<evidence type="ECO:0000313" key="1">
    <source>
        <dbReference type="EMBL" id="BBO74753.1"/>
    </source>
</evidence>